<name>A0A5D3DA67_CUCMM</name>
<dbReference type="Proteomes" id="UP000321393">
    <property type="component" value="Unassembled WGS sequence"/>
</dbReference>
<accession>A0A5D3DA67</accession>
<dbReference type="AlphaFoldDB" id="A0A5D3DA67"/>
<proteinExistence type="predicted"/>
<dbReference type="EMBL" id="SSTE01017007">
    <property type="protein sequence ID" value="KAA0041004.1"/>
    <property type="molecule type" value="Genomic_DNA"/>
</dbReference>
<protein>
    <recommendedName>
        <fullName evidence="5">Ulp1-like peptidase</fullName>
    </recommendedName>
</protein>
<comment type="caution">
    <text evidence="2">The sequence shown here is derived from an EMBL/GenBank/DDBJ whole genome shotgun (WGS) entry which is preliminary data.</text>
</comment>
<evidence type="ECO:0000313" key="3">
    <source>
        <dbReference type="Proteomes" id="UP000321393"/>
    </source>
</evidence>
<evidence type="ECO:0000313" key="1">
    <source>
        <dbReference type="EMBL" id="KAA0041004.1"/>
    </source>
</evidence>
<gene>
    <name evidence="2" type="ORF">E5676_scaffold228G00570</name>
    <name evidence="1" type="ORF">E6C27_scaffold125G002220</name>
</gene>
<reference evidence="3 4" key="1">
    <citation type="submission" date="2019-08" db="EMBL/GenBank/DDBJ databases">
        <title>Draft genome sequences of two oriental melons (Cucumis melo L. var makuwa).</title>
        <authorList>
            <person name="Kwon S.-Y."/>
        </authorList>
    </citation>
    <scope>NUCLEOTIDE SEQUENCE [LARGE SCALE GENOMIC DNA]</scope>
    <source>
        <strain evidence="4">cv. Chang Bougi</strain>
        <strain evidence="3">cv. SW 3</strain>
        <tissue evidence="2">Leaf</tissue>
    </source>
</reference>
<organism evidence="2 4">
    <name type="scientific">Cucumis melo var. makuwa</name>
    <name type="common">Oriental melon</name>
    <dbReference type="NCBI Taxonomy" id="1194695"/>
    <lineage>
        <taxon>Eukaryota</taxon>
        <taxon>Viridiplantae</taxon>
        <taxon>Streptophyta</taxon>
        <taxon>Embryophyta</taxon>
        <taxon>Tracheophyta</taxon>
        <taxon>Spermatophyta</taxon>
        <taxon>Magnoliopsida</taxon>
        <taxon>eudicotyledons</taxon>
        <taxon>Gunneridae</taxon>
        <taxon>Pentapetalae</taxon>
        <taxon>rosids</taxon>
        <taxon>fabids</taxon>
        <taxon>Cucurbitales</taxon>
        <taxon>Cucurbitaceae</taxon>
        <taxon>Benincaseae</taxon>
        <taxon>Cucumis</taxon>
    </lineage>
</organism>
<evidence type="ECO:0008006" key="5">
    <source>
        <dbReference type="Google" id="ProtNLM"/>
    </source>
</evidence>
<evidence type="ECO:0000313" key="4">
    <source>
        <dbReference type="Proteomes" id="UP000321947"/>
    </source>
</evidence>
<sequence>MESSFTIELWAIKELLMDLVKLYWSPDIDDQNVDDEVGTTISEDSEDDIIPVDISLGEVIPKEKTTRKRDVLRKLQSSVIKQAQGKKRRKKVRPYNPACKILAKFDKQFFAYLIDPRRKKELRKTVRGLRMLSWFRDLLTPTTFTNDNVKDATIQKYVLEELPNYNKAYMDFNYVCMPYNTGDVTGFWSC</sequence>
<dbReference type="EMBL" id="SSTD01006366">
    <property type="protein sequence ID" value="TYK20360.1"/>
    <property type="molecule type" value="Genomic_DNA"/>
</dbReference>
<dbReference type="Proteomes" id="UP000321947">
    <property type="component" value="Unassembled WGS sequence"/>
</dbReference>
<evidence type="ECO:0000313" key="2">
    <source>
        <dbReference type="EMBL" id="TYK20360.1"/>
    </source>
</evidence>